<keyword evidence="3" id="KW-1185">Reference proteome</keyword>
<organism evidence="2 3">
    <name type="scientific">Liparis tanakae</name>
    <name type="common">Tanaka's snailfish</name>
    <dbReference type="NCBI Taxonomy" id="230148"/>
    <lineage>
        <taxon>Eukaryota</taxon>
        <taxon>Metazoa</taxon>
        <taxon>Chordata</taxon>
        <taxon>Craniata</taxon>
        <taxon>Vertebrata</taxon>
        <taxon>Euteleostomi</taxon>
        <taxon>Actinopterygii</taxon>
        <taxon>Neopterygii</taxon>
        <taxon>Teleostei</taxon>
        <taxon>Neoteleostei</taxon>
        <taxon>Acanthomorphata</taxon>
        <taxon>Eupercaria</taxon>
        <taxon>Perciformes</taxon>
        <taxon>Cottioidei</taxon>
        <taxon>Cottales</taxon>
        <taxon>Liparidae</taxon>
        <taxon>Liparis</taxon>
    </lineage>
</organism>
<evidence type="ECO:0000313" key="3">
    <source>
        <dbReference type="Proteomes" id="UP000314294"/>
    </source>
</evidence>
<gene>
    <name evidence="2" type="ORF">EYF80_023878</name>
</gene>
<name>A0A4Z2HJ91_9TELE</name>
<evidence type="ECO:0000313" key="2">
    <source>
        <dbReference type="EMBL" id="TNN65878.1"/>
    </source>
</evidence>
<dbReference type="AlphaFoldDB" id="A0A4Z2HJ91"/>
<accession>A0A4Z2HJ91</accession>
<evidence type="ECO:0000256" key="1">
    <source>
        <dbReference type="SAM" id="MobiDB-lite"/>
    </source>
</evidence>
<proteinExistence type="predicted"/>
<dbReference type="EMBL" id="SRLO01000228">
    <property type="protein sequence ID" value="TNN65878.1"/>
    <property type="molecule type" value="Genomic_DNA"/>
</dbReference>
<comment type="caution">
    <text evidence="2">The sequence shown here is derived from an EMBL/GenBank/DDBJ whole genome shotgun (WGS) entry which is preliminary data.</text>
</comment>
<sequence length="69" mass="7515">MQMWSGEGEVNVALIARLPVITPQQRDPLSCCVTRSQRGILSDGKERTTPRGRCNLNSGNLLGESPTFA</sequence>
<protein>
    <submittedName>
        <fullName evidence="2">Uncharacterized protein</fullName>
    </submittedName>
</protein>
<dbReference type="Proteomes" id="UP000314294">
    <property type="component" value="Unassembled WGS sequence"/>
</dbReference>
<feature type="region of interest" description="Disordered" evidence="1">
    <location>
        <begin position="42"/>
        <end position="69"/>
    </location>
</feature>
<reference evidence="2 3" key="1">
    <citation type="submission" date="2019-03" db="EMBL/GenBank/DDBJ databases">
        <title>First draft genome of Liparis tanakae, snailfish: a comprehensive survey of snailfish specific genes.</title>
        <authorList>
            <person name="Kim W."/>
            <person name="Song I."/>
            <person name="Jeong J.-H."/>
            <person name="Kim D."/>
            <person name="Kim S."/>
            <person name="Ryu S."/>
            <person name="Song J.Y."/>
            <person name="Lee S.K."/>
        </authorList>
    </citation>
    <scope>NUCLEOTIDE SEQUENCE [LARGE SCALE GENOMIC DNA]</scope>
    <source>
        <tissue evidence="2">Muscle</tissue>
    </source>
</reference>